<dbReference type="Gene3D" id="3.10.25.10">
    <property type="entry name" value="Formyl transferase, C-terminal domain"/>
    <property type="match status" value="1"/>
</dbReference>
<dbReference type="CDD" id="cd08704">
    <property type="entry name" value="Met_tRNA_FMT_C"/>
    <property type="match status" value="1"/>
</dbReference>
<evidence type="ECO:0000259" key="9">
    <source>
        <dbReference type="Pfam" id="PF00551"/>
    </source>
</evidence>
<dbReference type="GO" id="GO:0005829">
    <property type="term" value="C:cytosol"/>
    <property type="evidence" value="ECO:0007669"/>
    <property type="project" value="TreeGrafter"/>
</dbReference>
<evidence type="ECO:0000256" key="5">
    <source>
        <dbReference type="ARBA" id="ARBA00022679"/>
    </source>
</evidence>
<dbReference type="OrthoDB" id="9802815at2"/>
<accession>A0A317CJU8</accession>
<dbReference type="EMBL" id="QGKL01000010">
    <property type="protein sequence ID" value="PWQ98766.1"/>
    <property type="molecule type" value="Genomic_DNA"/>
</dbReference>
<evidence type="ECO:0000256" key="2">
    <source>
        <dbReference type="ARBA" id="ARBA00010699"/>
    </source>
</evidence>
<keyword evidence="5 8" id="KW-0808">Transferase</keyword>
<dbReference type="InterPro" id="IPR002376">
    <property type="entry name" value="Formyl_transf_N"/>
</dbReference>
<proteinExistence type="inferred from homology"/>
<dbReference type="InterPro" id="IPR005794">
    <property type="entry name" value="Fmt"/>
</dbReference>
<evidence type="ECO:0000256" key="3">
    <source>
        <dbReference type="ARBA" id="ARBA00012261"/>
    </source>
</evidence>
<gene>
    <name evidence="8" type="primary">fmt</name>
    <name evidence="11" type="ORF">DKT75_02865</name>
</gene>
<comment type="similarity">
    <text evidence="2 8">Belongs to the Fmt family.</text>
</comment>
<evidence type="ECO:0000256" key="4">
    <source>
        <dbReference type="ARBA" id="ARBA00016014"/>
    </source>
</evidence>
<dbReference type="Pfam" id="PF02911">
    <property type="entry name" value="Formyl_trans_C"/>
    <property type="match status" value="1"/>
</dbReference>
<reference evidence="11 12" key="1">
    <citation type="submission" date="2018-05" db="EMBL/GenBank/DDBJ databases">
        <title>Leucothrix arctica sp. nov., isolated from Arctic seawater.</title>
        <authorList>
            <person name="Choi A."/>
            <person name="Baek K."/>
        </authorList>
    </citation>
    <scope>NUCLEOTIDE SEQUENCE [LARGE SCALE GENOMIC DNA]</scope>
    <source>
        <strain evidence="11 12">IMCC9719</strain>
    </source>
</reference>
<dbReference type="PANTHER" id="PTHR11138:SF5">
    <property type="entry name" value="METHIONYL-TRNA FORMYLTRANSFERASE, MITOCHONDRIAL"/>
    <property type="match status" value="1"/>
</dbReference>
<dbReference type="InterPro" id="IPR011034">
    <property type="entry name" value="Formyl_transferase-like_C_sf"/>
</dbReference>
<dbReference type="PANTHER" id="PTHR11138">
    <property type="entry name" value="METHIONYL-TRNA FORMYLTRANSFERASE"/>
    <property type="match status" value="1"/>
</dbReference>
<dbReference type="FunFam" id="3.40.50.170:FF:000003">
    <property type="entry name" value="Methionyl-tRNA formyltransferase"/>
    <property type="match status" value="1"/>
</dbReference>
<comment type="function">
    <text evidence="1 8">Attaches a formyl group to the free amino group of methionyl-tRNA(fMet). The formyl group appears to play a dual role in the initiator identity of N-formylmethionyl-tRNA by promoting its recognition by IF2 and preventing the misappropriation of this tRNA by the elongation apparatus.</text>
</comment>
<evidence type="ECO:0000256" key="8">
    <source>
        <dbReference type="HAMAP-Rule" id="MF_00182"/>
    </source>
</evidence>
<sequence length="314" mass="33571">MSNGLRVIYAGTPDFAVPALAALIESGHEVVAVYTQPDRPAGRGRKLQPSPVKQVALDASIPVEQPVNFREEADRQTLADYNADVMVVAAYGLILPQVVLDTPKYGCLNIHGSLLPRWRGAAPIHRAIQTGDKETGVTIMQMAAGLDTGDMLLKTYYTIGAEDTGATVHDALAADGASALMTVLEQVETGTLAPEVQDESLTCYASKLTKAEAEIDWSQSAVEIDRRIRAFNPWPVAYTKQNGQAMRLLMSSVVEGEKTSAEAGTVLAENKQGIQIACGEGVISISRLQLPGKKAMSVSEFLNGRSLSGEKFPS</sequence>
<dbReference type="InterPro" id="IPR001555">
    <property type="entry name" value="GART_AS"/>
</dbReference>
<dbReference type="AlphaFoldDB" id="A0A317CJU8"/>
<dbReference type="InterPro" id="IPR005793">
    <property type="entry name" value="Formyl_trans_C"/>
</dbReference>
<dbReference type="Gene3D" id="3.40.50.170">
    <property type="entry name" value="Formyl transferase, N-terminal domain"/>
    <property type="match status" value="1"/>
</dbReference>
<feature type="binding site" evidence="8">
    <location>
        <begin position="113"/>
        <end position="116"/>
    </location>
    <ligand>
        <name>(6S)-5,6,7,8-tetrahydrofolate</name>
        <dbReference type="ChEBI" id="CHEBI:57453"/>
    </ligand>
</feature>
<dbReference type="EC" id="2.1.2.9" evidence="3 8"/>
<feature type="domain" description="Formyl transferase N-terminal" evidence="9">
    <location>
        <begin position="7"/>
        <end position="184"/>
    </location>
</feature>
<dbReference type="CDD" id="cd08646">
    <property type="entry name" value="FMT_core_Met-tRNA-FMT_N"/>
    <property type="match status" value="1"/>
</dbReference>
<keyword evidence="6 8" id="KW-0648">Protein biosynthesis</keyword>
<dbReference type="SUPFAM" id="SSF53328">
    <property type="entry name" value="Formyltransferase"/>
    <property type="match status" value="1"/>
</dbReference>
<evidence type="ECO:0000313" key="11">
    <source>
        <dbReference type="EMBL" id="PWQ98766.1"/>
    </source>
</evidence>
<evidence type="ECO:0000259" key="10">
    <source>
        <dbReference type="Pfam" id="PF02911"/>
    </source>
</evidence>
<name>A0A317CJU8_9GAMM</name>
<comment type="caution">
    <text evidence="11">The sequence shown here is derived from an EMBL/GenBank/DDBJ whole genome shotgun (WGS) entry which is preliminary data.</text>
</comment>
<dbReference type="NCBIfam" id="TIGR00460">
    <property type="entry name" value="fmt"/>
    <property type="match status" value="1"/>
</dbReference>
<dbReference type="PROSITE" id="PS00373">
    <property type="entry name" value="GART"/>
    <property type="match status" value="1"/>
</dbReference>
<protein>
    <recommendedName>
        <fullName evidence="4 8">Methionyl-tRNA formyltransferase</fullName>
        <ecNumber evidence="3 8">2.1.2.9</ecNumber>
    </recommendedName>
</protein>
<organism evidence="11 12">
    <name type="scientific">Leucothrix arctica</name>
    <dbReference type="NCBI Taxonomy" id="1481894"/>
    <lineage>
        <taxon>Bacteria</taxon>
        <taxon>Pseudomonadati</taxon>
        <taxon>Pseudomonadota</taxon>
        <taxon>Gammaproteobacteria</taxon>
        <taxon>Thiotrichales</taxon>
        <taxon>Thiotrichaceae</taxon>
        <taxon>Leucothrix</taxon>
    </lineage>
</organism>
<dbReference type="InterPro" id="IPR036477">
    <property type="entry name" value="Formyl_transf_N_sf"/>
</dbReference>
<evidence type="ECO:0000256" key="7">
    <source>
        <dbReference type="ARBA" id="ARBA00048558"/>
    </source>
</evidence>
<evidence type="ECO:0000313" key="12">
    <source>
        <dbReference type="Proteomes" id="UP000245506"/>
    </source>
</evidence>
<feature type="domain" description="Formyl transferase C-terminal" evidence="10">
    <location>
        <begin position="207"/>
        <end position="305"/>
    </location>
</feature>
<dbReference type="Pfam" id="PF00551">
    <property type="entry name" value="Formyl_trans_N"/>
    <property type="match status" value="1"/>
</dbReference>
<dbReference type="HAMAP" id="MF_00182">
    <property type="entry name" value="Formyl_trans"/>
    <property type="match status" value="1"/>
</dbReference>
<dbReference type="InterPro" id="IPR037022">
    <property type="entry name" value="Formyl_trans_C_sf"/>
</dbReference>
<evidence type="ECO:0000256" key="1">
    <source>
        <dbReference type="ARBA" id="ARBA00002606"/>
    </source>
</evidence>
<dbReference type="GO" id="GO:0004479">
    <property type="term" value="F:methionyl-tRNA formyltransferase activity"/>
    <property type="evidence" value="ECO:0007669"/>
    <property type="project" value="UniProtKB-UniRule"/>
</dbReference>
<dbReference type="InterPro" id="IPR041711">
    <property type="entry name" value="Met-tRNA-FMT_N"/>
</dbReference>
<dbReference type="SUPFAM" id="SSF50486">
    <property type="entry name" value="FMT C-terminal domain-like"/>
    <property type="match status" value="1"/>
</dbReference>
<keyword evidence="12" id="KW-1185">Reference proteome</keyword>
<dbReference type="RefSeq" id="WP_109821922.1">
    <property type="nucleotide sequence ID" value="NZ_QGKL01000010.1"/>
</dbReference>
<comment type="catalytic activity">
    <reaction evidence="7 8">
        <text>L-methionyl-tRNA(fMet) + (6R)-10-formyltetrahydrofolate = N-formyl-L-methionyl-tRNA(fMet) + (6S)-5,6,7,8-tetrahydrofolate + H(+)</text>
        <dbReference type="Rhea" id="RHEA:24380"/>
        <dbReference type="Rhea" id="RHEA-COMP:9952"/>
        <dbReference type="Rhea" id="RHEA-COMP:9953"/>
        <dbReference type="ChEBI" id="CHEBI:15378"/>
        <dbReference type="ChEBI" id="CHEBI:57453"/>
        <dbReference type="ChEBI" id="CHEBI:78530"/>
        <dbReference type="ChEBI" id="CHEBI:78844"/>
        <dbReference type="ChEBI" id="CHEBI:195366"/>
        <dbReference type="EC" id="2.1.2.9"/>
    </reaction>
</comment>
<dbReference type="InterPro" id="IPR044135">
    <property type="entry name" value="Met-tRNA-FMT_C"/>
</dbReference>
<evidence type="ECO:0000256" key="6">
    <source>
        <dbReference type="ARBA" id="ARBA00022917"/>
    </source>
</evidence>
<dbReference type="Proteomes" id="UP000245506">
    <property type="component" value="Unassembled WGS sequence"/>
</dbReference>